<evidence type="ECO:0000313" key="3">
    <source>
        <dbReference type="EMBL" id="TCO82720.1"/>
    </source>
</evidence>
<name>A0A4R2LB53_9GAMM</name>
<evidence type="ECO:0000256" key="1">
    <source>
        <dbReference type="SAM" id="SignalP"/>
    </source>
</evidence>
<dbReference type="AlphaFoldDB" id="A0A4R2LB53"/>
<feature type="chain" id="PRO_5020931771" evidence="1">
    <location>
        <begin position="22"/>
        <end position="153"/>
    </location>
</feature>
<dbReference type="InterPro" id="IPR016071">
    <property type="entry name" value="Staphylococal_nuclease_OB-fold"/>
</dbReference>
<keyword evidence="1" id="KW-0732">Signal</keyword>
<comment type="caution">
    <text evidence="3">The sequence shown here is derived from an EMBL/GenBank/DDBJ whole genome shotgun (WGS) entry which is preliminary data.</text>
</comment>
<evidence type="ECO:0000313" key="4">
    <source>
        <dbReference type="Proteomes" id="UP000295765"/>
    </source>
</evidence>
<organism evidence="3 4">
    <name type="scientific">Plasticicumulans lactativorans</name>
    <dbReference type="NCBI Taxonomy" id="1133106"/>
    <lineage>
        <taxon>Bacteria</taxon>
        <taxon>Pseudomonadati</taxon>
        <taxon>Pseudomonadota</taxon>
        <taxon>Gammaproteobacteria</taxon>
        <taxon>Candidatus Competibacteraceae</taxon>
        <taxon>Plasticicumulans</taxon>
    </lineage>
</organism>
<evidence type="ECO:0000259" key="2">
    <source>
        <dbReference type="SMART" id="SM00318"/>
    </source>
</evidence>
<feature type="domain" description="TNase-like" evidence="2">
    <location>
        <begin position="17"/>
        <end position="139"/>
    </location>
</feature>
<dbReference type="EMBL" id="SLWY01000004">
    <property type="protein sequence ID" value="TCO82720.1"/>
    <property type="molecule type" value="Genomic_DNA"/>
</dbReference>
<accession>A0A4R2LB53</accession>
<dbReference type="InterPro" id="IPR035437">
    <property type="entry name" value="SNase_OB-fold_sf"/>
</dbReference>
<dbReference type="SMART" id="SM00318">
    <property type="entry name" value="SNc"/>
    <property type="match status" value="1"/>
</dbReference>
<protein>
    <submittedName>
        <fullName evidence="3">Nuclease-like protein</fullName>
    </submittedName>
</protein>
<gene>
    <name evidence="3" type="ORF">EV699_104112</name>
</gene>
<dbReference type="Gene3D" id="2.40.50.90">
    <property type="match status" value="1"/>
</dbReference>
<dbReference type="Proteomes" id="UP000295765">
    <property type="component" value="Unassembled WGS sequence"/>
</dbReference>
<feature type="signal peptide" evidence="1">
    <location>
        <begin position="1"/>
        <end position="21"/>
    </location>
</feature>
<proteinExistence type="predicted"/>
<reference evidence="3 4" key="1">
    <citation type="submission" date="2019-03" db="EMBL/GenBank/DDBJ databases">
        <title>Genomic Encyclopedia of Type Strains, Phase IV (KMG-IV): sequencing the most valuable type-strain genomes for metagenomic binning, comparative biology and taxonomic classification.</title>
        <authorList>
            <person name="Goeker M."/>
        </authorList>
    </citation>
    <scope>NUCLEOTIDE SEQUENCE [LARGE SCALE GENOMIC DNA]</scope>
    <source>
        <strain evidence="3 4">DSM 25287</strain>
    </source>
</reference>
<dbReference type="RefSeq" id="WP_165904025.1">
    <property type="nucleotide sequence ID" value="NZ_SLWY01000004.1"/>
</dbReference>
<sequence length="153" mass="16118">MNAIRSLVAVALLALAAAATAAGPRGIDTASISVGGERVRLFGVAAPDPEQTCEELRDNGPRRYPCGQHARAFLQSLVAGREPVCVREAADSATCYVDGTDVGLAMVEAGWAVARRDESARYLRAQDAARAAGRGLWLGSFDDPTLPAARPRR</sequence>
<dbReference type="SUPFAM" id="SSF50199">
    <property type="entry name" value="Staphylococcal nuclease"/>
    <property type="match status" value="1"/>
</dbReference>
<dbReference type="Pfam" id="PF00565">
    <property type="entry name" value="SNase"/>
    <property type="match status" value="1"/>
</dbReference>
<keyword evidence="4" id="KW-1185">Reference proteome</keyword>